<proteinExistence type="predicted"/>
<dbReference type="EMBL" id="BPLQ01008891">
    <property type="protein sequence ID" value="GIY40146.1"/>
    <property type="molecule type" value="Genomic_DNA"/>
</dbReference>
<evidence type="ECO:0000313" key="2">
    <source>
        <dbReference type="EMBL" id="GIY40146.1"/>
    </source>
</evidence>
<organism evidence="2 3">
    <name type="scientific">Caerostris darwini</name>
    <dbReference type="NCBI Taxonomy" id="1538125"/>
    <lineage>
        <taxon>Eukaryota</taxon>
        <taxon>Metazoa</taxon>
        <taxon>Ecdysozoa</taxon>
        <taxon>Arthropoda</taxon>
        <taxon>Chelicerata</taxon>
        <taxon>Arachnida</taxon>
        <taxon>Araneae</taxon>
        <taxon>Araneomorphae</taxon>
        <taxon>Entelegynae</taxon>
        <taxon>Araneoidea</taxon>
        <taxon>Araneidae</taxon>
        <taxon>Caerostris</taxon>
    </lineage>
</organism>
<gene>
    <name evidence="2" type="ORF">CDAR_424071</name>
</gene>
<accession>A0AAV4T3R9</accession>
<evidence type="ECO:0000256" key="1">
    <source>
        <dbReference type="SAM" id="MobiDB-lite"/>
    </source>
</evidence>
<feature type="region of interest" description="Disordered" evidence="1">
    <location>
        <begin position="75"/>
        <end position="108"/>
    </location>
</feature>
<dbReference type="Proteomes" id="UP001054837">
    <property type="component" value="Unassembled WGS sequence"/>
</dbReference>
<sequence length="108" mass="11879">MACWKWGIKVFFFSDASIPKVRLLLCPLPRRRSNRVQVASWQPSKEPSAHFSLITLLASPGSADCHAAPPTVGLYRRTSKQPKDNLGTETPPPSSSGGHFIKKFATSE</sequence>
<reference evidence="2 3" key="1">
    <citation type="submission" date="2021-06" db="EMBL/GenBank/DDBJ databases">
        <title>Caerostris darwini draft genome.</title>
        <authorList>
            <person name="Kono N."/>
            <person name="Arakawa K."/>
        </authorList>
    </citation>
    <scope>NUCLEOTIDE SEQUENCE [LARGE SCALE GENOMIC DNA]</scope>
</reference>
<comment type="caution">
    <text evidence="2">The sequence shown here is derived from an EMBL/GenBank/DDBJ whole genome shotgun (WGS) entry which is preliminary data.</text>
</comment>
<name>A0AAV4T3R9_9ARAC</name>
<dbReference type="AlphaFoldDB" id="A0AAV4T3R9"/>
<protein>
    <submittedName>
        <fullName evidence="2">Uncharacterized protein</fullName>
    </submittedName>
</protein>
<keyword evidence="3" id="KW-1185">Reference proteome</keyword>
<evidence type="ECO:0000313" key="3">
    <source>
        <dbReference type="Proteomes" id="UP001054837"/>
    </source>
</evidence>